<dbReference type="Proteomes" id="UP000199406">
    <property type="component" value="Unassembled WGS sequence"/>
</dbReference>
<reference evidence="2" key="1">
    <citation type="submission" date="2016-10" db="EMBL/GenBank/DDBJ databases">
        <authorList>
            <person name="Varghese N."/>
            <person name="Submissions S."/>
        </authorList>
    </citation>
    <scope>NUCLEOTIDE SEQUENCE [LARGE SCALE GENOMIC DNA]</scope>
    <source>
        <strain evidence="2">DSM 44268</strain>
    </source>
</reference>
<proteinExistence type="predicted"/>
<sequence>MIHPQLDSPNRLRRHQLLAHREELATAAIEHLGHDLPGADVLFRAIHLVEQLISAEYPDTWQAHYPDWISRDADRLHNADTPRTDTCRICRTAARAVVRTDLAPPTAA</sequence>
<evidence type="ECO:0000313" key="1">
    <source>
        <dbReference type="EMBL" id="SDF60271.1"/>
    </source>
</evidence>
<dbReference type="STRING" id="1550231.SAMN05660662_2673"/>
<dbReference type="OrthoDB" id="9936466at2"/>
<keyword evidence="2" id="KW-1185">Reference proteome</keyword>
<dbReference type="AlphaFoldDB" id="A0A1G7MEZ6"/>
<name>A0A1G7MEZ6_9ACTN</name>
<gene>
    <name evidence="1" type="ORF">SAMN05660662_2673</name>
</gene>
<dbReference type="EMBL" id="FNBT01000005">
    <property type="protein sequence ID" value="SDF60271.1"/>
    <property type="molecule type" value="Genomic_DNA"/>
</dbReference>
<evidence type="ECO:0000313" key="2">
    <source>
        <dbReference type="Proteomes" id="UP000199406"/>
    </source>
</evidence>
<protein>
    <submittedName>
        <fullName evidence="1">Uncharacterized protein</fullName>
    </submittedName>
</protein>
<dbReference type="RefSeq" id="WP_091767393.1">
    <property type="nucleotide sequence ID" value="NZ_FNBT01000005.1"/>
</dbReference>
<accession>A0A1G7MEZ6</accession>
<organism evidence="1 2">
    <name type="scientific">Blastococcus aurantiacus</name>
    <dbReference type="NCBI Taxonomy" id="1550231"/>
    <lineage>
        <taxon>Bacteria</taxon>
        <taxon>Bacillati</taxon>
        <taxon>Actinomycetota</taxon>
        <taxon>Actinomycetes</taxon>
        <taxon>Geodermatophilales</taxon>
        <taxon>Geodermatophilaceae</taxon>
        <taxon>Blastococcus</taxon>
    </lineage>
</organism>